<accession>A0A212JHZ8</accession>
<protein>
    <submittedName>
        <fullName evidence="3">Uncharacterized protein</fullName>
    </submittedName>
</protein>
<evidence type="ECO:0000256" key="2">
    <source>
        <dbReference type="SAM" id="Phobius"/>
    </source>
</evidence>
<dbReference type="EMBL" id="FLUN01000001">
    <property type="protein sequence ID" value="SBV99066.1"/>
    <property type="molecule type" value="Genomic_DNA"/>
</dbReference>
<sequence length="723" mass="82978">METYSTIASYAALSAAVGADELMVALSRMVIALVKQYQYSKIDVCELVSDFNKKFGFELSYHPMQTIISQCIEDGFFEYNSADKSKIVPIYAKVDNEVFMDIVAEKDRYYSEAISKFDIYLQNEHNLFCSKEDLSDKIQAFVERHGIAFKSDRTIAFKTKNDFLFSAYLLECEECGDNTMLDYIDELTLGRAFAELIAYTEDGASKVNEDTRVYLDTGILFRILGIDGIDRSAHYAKFIKDMKHIGITVCVYEHTYNELMGIIDNSVHWVNNPYYEPSKASQTAYFFVENGWSKDRIAEFSALIKERLTKDFGIQIEHIPYPKVEDIRTTHEADIRARIVDIYKKNNPTWDETMKGYTVDQDARSLFYTLHKNQGEIVYAISDVKNIFVTTNRTLASVGATISRPAKKSDNYIPICMTDIHWGTLIWFSNPVTISTFNKARLISEAYAAFRPTPSVLKKLSEQLTRLEAEGTLSAEKCYMLRTSPVAHKLLAKLTKNEDTGYSEKTPFEILSDIQEKAYAKGAAEERKNTELVQDEKEQAEFRLRIEQLKVKKAEAEKVLNEKYSEMKRLKIEDTHLQEKIIDDGDKSNQINTEVQARKKTVKFLLAGFLALYTIVAIAMYTKSADLFGLFTFGIPALMYIIFLMWGHEFSPFAILRISERRQVSKLNKQLKYDFQITQDHLIQAEELQVKISVLEPEIARAEENLKNLQETLGKYSGDYVMV</sequence>
<keyword evidence="2" id="KW-0472">Membrane</keyword>
<dbReference type="AlphaFoldDB" id="A0A212JHZ8"/>
<keyword evidence="2" id="KW-0812">Transmembrane</keyword>
<evidence type="ECO:0000313" key="3">
    <source>
        <dbReference type="EMBL" id="SBV99066.1"/>
    </source>
</evidence>
<feature type="coiled-coil region" evidence="1">
    <location>
        <begin position="685"/>
        <end position="719"/>
    </location>
</feature>
<feature type="coiled-coil region" evidence="1">
    <location>
        <begin position="537"/>
        <end position="573"/>
    </location>
</feature>
<evidence type="ECO:0000256" key="1">
    <source>
        <dbReference type="SAM" id="Coils"/>
    </source>
</evidence>
<feature type="transmembrane region" description="Helical" evidence="2">
    <location>
        <begin position="627"/>
        <end position="647"/>
    </location>
</feature>
<name>A0A212JHZ8_9FIRM</name>
<keyword evidence="1" id="KW-0175">Coiled coil</keyword>
<reference evidence="3" key="1">
    <citation type="submission" date="2016-04" db="EMBL/GenBank/DDBJ databases">
        <authorList>
            <person name="Evans L.H."/>
            <person name="Alamgir A."/>
            <person name="Owens N."/>
            <person name="Weber N.D."/>
            <person name="Virtaneva K."/>
            <person name="Barbian K."/>
            <person name="Babar A."/>
            <person name="Rosenke K."/>
        </authorList>
    </citation>
    <scope>NUCLEOTIDE SEQUENCE</scope>
    <source>
        <strain evidence="3">86</strain>
    </source>
</reference>
<keyword evidence="2" id="KW-1133">Transmembrane helix</keyword>
<gene>
    <name evidence="3" type="ORF">KL86CLO1_11129</name>
</gene>
<proteinExistence type="predicted"/>
<feature type="transmembrane region" description="Helical" evidence="2">
    <location>
        <begin position="604"/>
        <end position="621"/>
    </location>
</feature>
<organism evidence="3">
    <name type="scientific">uncultured Eubacteriales bacterium</name>
    <dbReference type="NCBI Taxonomy" id="172733"/>
    <lineage>
        <taxon>Bacteria</taxon>
        <taxon>Bacillati</taxon>
        <taxon>Bacillota</taxon>
        <taxon>Clostridia</taxon>
        <taxon>Eubacteriales</taxon>
        <taxon>environmental samples</taxon>
    </lineage>
</organism>